<name>A0AAU9VQ99_9CNID</name>
<accession>A0AAU9VQ99</accession>
<dbReference type="Proteomes" id="UP001159428">
    <property type="component" value="Unassembled WGS sequence"/>
</dbReference>
<organism evidence="1 2">
    <name type="scientific">Pocillopora meandrina</name>
    <dbReference type="NCBI Taxonomy" id="46732"/>
    <lineage>
        <taxon>Eukaryota</taxon>
        <taxon>Metazoa</taxon>
        <taxon>Cnidaria</taxon>
        <taxon>Anthozoa</taxon>
        <taxon>Hexacorallia</taxon>
        <taxon>Scleractinia</taxon>
        <taxon>Astrocoeniina</taxon>
        <taxon>Pocilloporidae</taxon>
        <taxon>Pocillopora</taxon>
    </lineage>
</organism>
<gene>
    <name evidence="1" type="ORF">PMEA_00011009</name>
</gene>
<protein>
    <submittedName>
        <fullName evidence="1">Uncharacterized protein</fullName>
    </submittedName>
</protein>
<dbReference type="EMBL" id="CALNXJ010000002">
    <property type="protein sequence ID" value="CAH3033217.1"/>
    <property type="molecule type" value="Genomic_DNA"/>
</dbReference>
<comment type="caution">
    <text evidence="1">The sequence shown here is derived from an EMBL/GenBank/DDBJ whole genome shotgun (WGS) entry which is preliminary data.</text>
</comment>
<evidence type="ECO:0000313" key="1">
    <source>
        <dbReference type="EMBL" id="CAH3033217.1"/>
    </source>
</evidence>
<evidence type="ECO:0000313" key="2">
    <source>
        <dbReference type="Proteomes" id="UP001159428"/>
    </source>
</evidence>
<reference evidence="1 2" key="1">
    <citation type="submission" date="2022-05" db="EMBL/GenBank/DDBJ databases">
        <authorList>
            <consortium name="Genoscope - CEA"/>
            <person name="William W."/>
        </authorList>
    </citation>
    <scope>NUCLEOTIDE SEQUENCE [LARGE SCALE GENOMIC DNA]</scope>
</reference>
<sequence length="153" mass="17533">MACKCFFETREASVCSESSARLIKLSECTGDISDHLRACHLGQLRGTVQEYELIINRSGLPHDLSPDQLEELGICEKHRGNMGKNWRPRRTCQYPLHNGRKKQLNTRNAVHLDMSMEINTIFAELVPTGSRKYDFYVNSSLPTRYCPEMKGRV</sequence>
<keyword evidence="2" id="KW-1185">Reference proteome</keyword>
<dbReference type="AlphaFoldDB" id="A0AAU9VQ99"/>
<proteinExistence type="predicted"/>